<proteinExistence type="predicted"/>
<evidence type="ECO:0000313" key="1">
    <source>
        <dbReference type="EMBL" id="CAD9007582.1"/>
    </source>
</evidence>
<organism evidence="1">
    <name type="scientific">Eutreptiella gymnastica</name>
    <dbReference type="NCBI Taxonomy" id="73025"/>
    <lineage>
        <taxon>Eukaryota</taxon>
        <taxon>Discoba</taxon>
        <taxon>Euglenozoa</taxon>
        <taxon>Euglenida</taxon>
        <taxon>Spirocuta</taxon>
        <taxon>Euglenophyceae</taxon>
        <taxon>Eutreptiales</taxon>
        <taxon>Eutreptiaceae</taxon>
        <taxon>Eutreptiella</taxon>
    </lineage>
</organism>
<dbReference type="AlphaFoldDB" id="A0A7S1IBV4"/>
<gene>
    <name evidence="1" type="ORF">EGYM00392_LOCUS18675</name>
</gene>
<protein>
    <submittedName>
        <fullName evidence="1">Uncharacterized protein</fullName>
    </submittedName>
</protein>
<name>A0A7S1IBV4_9EUGL</name>
<accession>A0A7S1IBV4</accession>
<sequence length="296" mass="33585">MRKLKEVMRKYAEYTGQEMNVGKSKVVMQGEWNMRIMPLRLEGFEVVKSVRYLGIQLGVATADEQFAAPMKKFIQKMTFLQSLPRSEEERVNAIMTWACPVFSVVGKVVYPTQEIQRKVDALARTVMGIKSWSMTTQIMLQDEKKGGVGLCMPSTYLLHLHSKYYVQYVLSPNSVPKNQQEIFERWRSPGLQTSLAKMAFNRHRLPVKAGTGAEAWTTLSSSAKAYGQIKSKIPGQVLPMAQMMEIPLWDNTIFQTDTGVCYRCPKLMRMGAYQVADMIENGGVDKLLLLVFSCIL</sequence>
<reference evidence="1" key="1">
    <citation type="submission" date="2021-01" db="EMBL/GenBank/DDBJ databases">
        <authorList>
            <person name="Corre E."/>
            <person name="Pelletier E."/>
            <person name="Niang G."/>
            <person name="Scheremetjew M."/>
            <person name="Finn R."/>
            <person name="Kale V."/>
            <person name="Holt S."/>
            <person name="Cochrane G."/>
            <person name="Meng A."/>
            <person name="Brown T."/>
            <person name="Cohen L."/>
        </authorList>
    </citation>
    <scope>NUCLEOTIDE SEQUENCE</scope>
    <source>
        <strain evidence="1">NIES-381</strain>
    </source>
</reference>
<dbReference type="EMBL" id="HBGA01050698">
    <property type="protein sequence ID" value="CAD9007582.1"/>
    <property type="molecule type" value="Transcribed_RNA"/>
</dbReference>